<dbReference type="InterPro" id="IPR005201">
    <property type="entry name" value="TIM_ENGase"/>
</dbReference>
<dbReference type="InterPro" id="IPR032979">
    <property type="entry name" value="ENGase"/>
</dbReference>
<proteinExistence type="predicted"/>
<feature type="transmembrane region" description="Helical" evidence="1">
    <location>
        <begin position="472"/>
        <end position="490"/>
    </location>
</feature>
<organism evidence="3 4">
    <name type="scientific">Acrobeloides nanus</name>
    <dbReference type="NCBI Taxonomy" id="290746"/>
    <lineage>
        <taxon>Eukaryota</taxon>
        <taxon>Metazoa</taxon>
        <taxon>Ecdysozoa</taxon>
        <taxon>Nematoda</taxon>
        <taxon>Chromadorea</taxon>
        <taxon>Rhabditida</taxon>
        <taxon>Tylenchina</taxon>
        <taxon>Cephalobomorpha</taxon>
        <taxon>Cephaloboidea</taxon>
        <taxon>Cephalobidae</taxon>
        <taxon>Acrobeloides</taxon>
    </lineage>
</organism>
<dbReference type="PANTHER" id="PTHR13246">
    <property type="entry name" value="ENDO BETA N-ACETYLGLUCOSAMINIDASE"/>
    <property type="match status" value="1"/>
</dbReference>
<accession>A0A914BW35</accession>
<dbReference type="WBParaSite" id="ACRNAN_Path_1127.g4358.t1">
    <property type="protein sequence ID" value="ACRNAN_Path_1127.g4358.t1"/>
    <property type="gene ID" value="ACRNAN_Path_1127.g4358"/>
</dbReference>
<dbReference type="Gene3D" id="3.20.20.80">
    <property type="entry name" value="Glycosidases"/>
    <property type="match status" value="1"/>
</dbReference>
<keyword evidence="1" id="KW-0812">Transmembrane</keyword>
<dbReference type="GO" id="GO:0005829">
    <property type="term" value="C:cytosol"/>
    <property type="evidence" value="ECO:0007669"/>
    <property type="project" value="UniProtKB-SubCell"/>
</dbReference>
<sequence>MCGDGCLFFDDLENFLSTDLSTKLPPYKLKNLENFTFDEKRVKTLVCHDMKGGYLEQDKLEGCILTDSCYPYLILHWWSMDIFCYFSHHFITVPPVVWTEQAHKHGVIVLGTFITEFEGGEKLCEKIFSSQEVIDELIEKMIQLCINLNFEGWLINIENIMKPEHLPNLEYFLQELTQKSRQILGKHSRIIWYDSVTNEGKLDWQNELNLYNRKWFDLTDGIYLNYAWNEEHLQRTLELAAGQRLTEIYLGVDVFGRGCMEQVARIKKFFRHQPLYKQFFSSYINPYTIIRRWTLGISYLSCGQLFPETSKKMILQNRGGGGWNCSEPLELIKKYGLSLALFAPGWIIECFVGECVLENSFRFWSPIKEFLPAQRPLTSSEFDTNFSSGITLLPDGTKHFKMTSMGLQPHYLDSTNLHLTLSGLKIISGGEHILFLCDSKLDELPKVIKAVSIAKIGIKLVIEEDQEKIRTGFGFFGIAFIGGAGAYTLIKRRFAHKIVVPGLITLIVNGSWLYHEPSYLGTYAEEIRPVIDKIYEEQQISALTSTFPTANEPKQSKSWYIW</sequence>
<dbReference type="AlphaFoldDB" id="A0A914BW35"/>
<evidence type="ECO:0000313" key="4">
    <source>
        <dbReference type="WBParaSite" id="ACRNAN_Path_1127.g4358.t1"/>
    </source>
</evidence>
<keyword evidence="1" id="KW-0472">Membrane</keyword>
<dbReference type="Pfam" id="PF03644">
    <property type="entry name" value="Glyco_hydro_85"/>
    <property type="match status" value="1"/>
</dbReference>
<feature type="domain" description="Cytosolic endo-beta-N-acetylglucosaminidase TIM barrel" evidence="2">
    <location>
        <begin position="67"/>
        <end position="389"/>
    </location>
</feature>
<dbReference type="Proteomes" id="UP000887540">
    <property type="component" value="Unplaced"/>
</dbReference>
<evidence type="ECO:0000259" key="2">
    <source>
        <dbReference type="Pfam" id="PF03644"/>
    </source>
</evidence>
<keyword evidence="1" id="KW-1133">Transmembrane helix</keyword>
<evidence type="ECO:0000256" key="1">
    <source>
        <dbReference type="SAM" id="Phobius"/>
    </source>
</evidence>
<protein>
    <submittedName>
        <fullName evidence="4">Mannosyl-glycoprotein endo-beta-N-acetylglucosaminidase</fullName>
    </submittedName>
</protein>
<name>A0A914BW35_9BILA</name>
<evidence type="ECO:0000313" key="3">
    <source>
        <dbReference type="Proteomes" id="UP000887540"/>
    </source>
</evidence>
<reference evidence="4" key="1">
    <citation type="submission" date="2022-11" db="UniProtKB">
        <authorList>
            <consortium name="WormBaseParasite"/>
        </authorList>
    </citation>
    <scope>IDENTIFICATION</scope>
</reference>
<dbReference type="GO" id="GO:0033925">
    <property type="term" value="F:mannosyl-glycoprotein endo-beta-N-acetylglucosaminidase activity"/>
    <property type="evidence" value="ECO:0007669"/>
    <property type="project" value="UniProtKB-EC"/>
</dbReference>
<dbReference type="PANTHER" id="PTHR13246:SF1">
    <property type="entry name" value="CYTOSOLIC ENDO-BETA-N-ACETYLGLUCOSAMINIDASE"/>
    <property type="match status" value="1"/>
</dbReference>
<keyword evidence="3" id="KW-1185">Reference proteome</keyword>